<dbReference type="EMBL" id="OGUS01000127">
    <property type="protein sequence ID" value="SPC16756.1"/>
    <property type="molecule type" value="Genomic_DNA"/>
</dbReference>
<evidence type="ECO:0000313" key="2">
    <source>
        <dbReference type="EMBL" id="SPC16756.1"/>
    </source>
</evidence>
<sequence length="76" mass="7767">MTRARRVVPARAADDERTTAGTAGTAATATAAGPRPPGPPAPARARLSFDPRDLWRYLETPDDDAGAPGGPGEGGR</sequence>
<feature type="region of interest" description="Disordered" evidence="1">
    <location>
        <begin position="1"/>
        <end position="46"/>
    </location>
</feature>
<reference evidence="2" key="1">
    <citation type="submission" date="2018-01" db="EMBL/GenBank/DDBJ databases">
        <authorList>
            <person name="Clerissi C."/>
        </authorList>
    </citation>
    <scope>NUCLEOTIDE SEQUENCE</scope>
    <source>
        <strain evidence="2">Cupriavidus oxalaticus LMG 2235</strain>
    </source>
</reference>
<organism evidence="2">
    <name type="scientific">Cupriavidus oxalaticus</name>
    <dbReference type="NCBI Taxonomy" id="96344"/>
    <lineage>
        <taxon>Bacteria</taxon>
        <taxon>Pseudomonadati</taxon>
        <taxon>Pseudomonadota</taxon>
        <taxon>Betaproteobacteria</taxon>
        <taxon>Burkholderiales</taxon>
        <taxon>Burkholderiaceae</taxon>
        <taxon>Cupriavidus</taxon>
    </lineage>
</organism>
<name>A0A375GDC3_9BURK</name>
<accession>A0A375GDC3</accession>
<feature type="compositionally biased region" description="Gly residues" evidence="1">
    <location>
        <begin position="67"/>
        <end position="76"/>
    </location>
</feature>
<proteinExistence type="predicted"/>
<comment type="caution">
    <text evidence="2">The sequence shown here is derived from an EMBL/GenBank/DDBJ whole genome shotgun (WGS) entry which is preliminary data.</text>
</comment>
<gene>
    <name evidence="2" type="ORF">CO2235_50043</name>
</gene>
<feature type="region of interest" description="Disordered" evidence="1">
    <location>
        <begin position="57"/>
        <end position="76"/>
    </location>
</feature>
<protein>
    <submittedName>
        <fullName evidence="2">Uncharacterized protein</fullName>
    </submittedName>
</protein>
<feature type="compositionally biased region" description="Low complexity" evidence="1">
    <location>
        <begin position="19"/>
        <end position="33"/>
    </location>
</feature>
<evidence type="ECO:0000256" key="1">
    <source>
        <dbReference type="SAM" id="MobiDB-lite"/>
    </source>
</evidence>
<dbReference type="Proteomes" id="UP000256862">
    <property type="component" value="Chromosome CO2235"/>
</dbReference>
<dbReference type="AlphaFoldDB" id="A0A375GDC3"/>